<evidence type="ECO:0000313" key="2">
    <source>
        <dbReference type="EMBL" id="GIJ54070.1"/>
    </source>
</evidence>
<dbReference type="Pfam" id="PF03473">
    <property type="entry name" value="MOSC"/>
    <property type="match status" value="1"/>
</dbReference>
<dbReference type="EMBL" id="BOPG01000010">
    <property type="protein sequence ID" value="GIJ54070.1"/>
    <property type="molecule type" value="Genomic_DNA"/>
</dbReference>
<dbReference type="Pfam" id="PF03476">
    <property type="entry name" value="MOSC_N"/>
    <property type="match status" value="1"/>
</dbReference>
<organism evidence="2 3">
    <name type="scientific">Virgisporangium aurantiacum</name>
    <dbReference type="NCBI Taxonomy" id="175570"/>
    <lineage>
        <taxon>Bacteria</taxon>
        <taxon>Bacillati</taxon>
        <taxon>Actinomycetota</taxon>
        <taxon>Actinomycetes</taxon>
        <taxon>Micromonosporales</taxon>
        <taxon>Micromonosporaceae</taxon>
        <taxon>Virgisporangium</taxon>
    </lineage>
</organism>
<dbReference type="InterPro" id="IPR011037">
    <property type="entry name" value="Pyrv_Knase-like_insert_dom_sf"/>
</dbReference>
<keyword evidence="3" id="KW-1185">Reference proteome</keyword>
<dbReference type="GO" id="GO:0030151">
    <property type="term" value="F:molybdenum ion binding"/>
    <property type="evidence" value="ECO:0007669"/>
    <property type="project" value="InterPro"/>
</dbReference>
<proteinExistence type="predicted"/>
<dbReference type="GO" id="GO:0030170">
    <property type="term" value="F:pyridoxal phosphate binding"/>
    <property type="evidence" value="ECO:0007669"/>
    <property type="project" value="InterPro"/>
</dbReference>
<sequence>MTYPVKAARGTASATAKVEPWGLADDRRWAIVDDRHRTVDVVNCPAIMTITPHVQADGGLMLTAPGRRPALVALPGPQAPRIAVGSADLDLSVAGAPDVDAWLAAVLGRPARLVRQDEPHRKPMSADDGGRDGDVVSLAHAAPVLLTSIVSLHQLDRWITAGTEPAPPPLDVMRFRPNIVVDGFPAFAEDSWRRVTVGDVGFRASAPCYRCAVTLIDPDTLARGKEPLRTLARHRKHGNRLHFGIWLVPAGDGDLHVGDAVTPS</sequence>
<dbReference type="AlphaFoldDB" id="A0A8J4DX11"/>
<dbReference type="PANTHER" id="PTHR14237:SF19">
    <property type="entry name" value="MITOCHONDRIAL AMIDOXIME REDUCING COMPONENT 1"/>
    <property type="match status" value="1"/>
</dbReference>
<dbReference type="InterPro" id="IPR005302">
    <property type="entry name" value="MoCF_Sase_C"/>
</dbReference>
<dbReference type="SUPFAM" id="SSF50800">
    <property type="entry name" value="PK beta-barrel domain-like"/>
    <property type="match status" value="1"/>
</dbReference>
<gene>
    <name evidence="2" type="ORF">Vau01_015860</name>
</gene>
<dbReference type="PROSITE" id="PS51340">
    <property type="entry name" value="MOSC"/>
    <property type="match status" value="1"/>
</dbReference>
<dbReference type="InterPro" id="IPR005303">
    <property type="entry name" value="MOCOS_middle"/>
</dbReference>
<accession>A0A8J4DX11</accession>
<feature type="domain" description="MOSC" evidence="1">
    <location>
        <begin position="111"/>
        <end position="264"/>
    </location>
</feature>
<dbReference type="PANTHER" id="PTHR14237">
    <property type="entry name" value="MOLYBDOPTERIN COFACTOR SULFURASE MOSC"/>
    <property type="match status" value="1"/>
</dbReference>
<protein>
    <submittedName>
        <fullName evidence="2">Molybdenum cofactor biosysynthesis protein</fullName>
    </submittedName>
</protein>
<dbReference type="GO" id="GO:0003824">
    <property type="term" value="F:catalytic activity"/>
    <property type="evidence" value="ECO:0007669"/>
    <property type="project" value="InterPro"/>
</dbReference>
<comment type="caution">
    <text evidence="2">The sequence shown here is derived from an EMBL/GenBank/DDBJ whole genome shotgun (WGS) entry which is preliminary data.</text>
</comment>
<dbReference type="Proteomes" id="UP000612585">
    <property type="component" value="Unassembled WGS sequence"/>
</dbReference>
<dbReference type="SUPFAM" id="SSF141673">
    <property type="entry name" value="MOSC N-terminal domain-like"/>
    <property type="match status" value="1"/>
</dbReference>
<evidence type="ECO:0000259" key="1">
    <source>
        <dbReference type="PROSITE" id="PS51340"/>
    </source>
</evidence>
<evidence type="ECO:0000313" key="3">
    <source>
        <dbReference type="Proteomes" id="UP000612585"/>
    </source>
</evidence>
<reference evidence="2" key="1">
    <citation type="submission" date="2021-01" db="EMBL/GenBank/DDBJ databases">
        <title>Whole genome shotgun sequence of Virgisporangium aurantiacum NBRC 16421.</title>
        <authorList>
            <person name="Komaki H."/>
            <person name="Tamura T."/>
        </authorList>
    </citation>
    <scope>NUCLEOTIDE SEQUENCE</scope>
    <source>
        <strain evidence="2">NBRC 16421</strain>
    </source>
</reference>
<name>A0A8J4DX11_9ACTN</name>